<dbReference type="SMART" id="SM00499">
    <property type="entry name" value="AAI"/>
    <property type="match status" value="1"/>
</dbReference>
<feature type="region of interest" description="Disordered" evidence="5">
    <location>
        <begin position="93"/>
        <end position="115"/>
    </location>
</feature>
<feature type="compositionally biased region" description="Polar residues" evidence="5">
    <location>
        <begin position="105"/>
        <end position="115"/>
    </location>
</feature>
<evidence type="ECO:0000256" key="1">
    <source>
        <dbReference type="ARBA" id="ARBA00009748"/>
    </source>
</evidence>
<dbReference type="Pfam" id="PF14368">
    <property type="entry name" value="LTP_2"/>
    <property type="match status" value="1"/>
</dbReference>
<keyword evidence="2" id="KW-0732">Signal</keyword>
<dbReference type="InterPro" id="IPR036312">
    <property type="entry name" value="Bifun_inhib/LTP/seed_sf"/>
</dbReference>
<sequence>MRFITEADESGTDKPDCSAQVVELAPCLAFVSGQDIKPPETCCEALKSVLVDTPSCLCEIIGSKGNGTAHSGLPSVNLTLVKVLPKECNVQQQEKTDESRCPGHGNSTPGTKSGSVKSAFAPSVLGSLIWAIFIFVASEFQHSAKFYSASHREYYWDG</sequence>
<accession>A0ABD1ZHN5</accession>
<name>A0ABD1ZHN5_9MARC</name>
<dbReference type="PANTHER" id="PTHR33044">
    <property type="entry name" value="BIFUNCTIONAL INHIBITOR/LIPID-TRANSFER PROTEIN/SEED STORAGE 2S ALBUMIN SUPERFAMILY PROTEIN-RELATED"/>
    <property type="match status" value="1"/>
</dbReference>
<evidence type="ECO:0000313" key="7">
    <source>
        <dbReference type="EMBL" id="KAL2649549.1"/>
    </source>
</evidence>
<keyword evidence="8" id="KW-1185">Reference proteome</keyword>
<reference evidence="7 8" key="1">
    <citation type="submission" date="2024-09" db="EMBL/GenBank/DDBJ databases">
        <title>Chromosome-scale assembly of Riccia fluitans.</title>
        <authorList>
            <person name="Paukszto L."/>
            <person name="Sawicki J."/>
            <person name="Karawczyk K."/>
            <person name="Piernik-Szablinska J."/>
            <person name="Szczecinska M."/>
            <person name="Mazdziarz M."/>
        </authorList>
    </citation>
    <scope>NUCLEOTIDE SEQUENCE [LARGE SCALE GENOMIC DNA]</scope>
    <source>
        <strain evidence="7">Rf_01</strain>
        <tissue evidence="7">Aerial parts of the thallus</tissue>
    </source>
</reference>
<proteinExistence type="inferred from homology"/>
<gene>
    <name evidence="7" type="ORF">R1flu_017677</name>
</gene>
<dbReference type="SUPFAM" id="SSF47699">
    <property type="entry name" value="Bifunctional inhibitor/lipid-transfer protein/seed storage 2S albumin"/>
    <property type="match status" value="1"/>
</dbReference>
<dbReference type="InterPro" id="IPR043325">
    <property type="entry name" value="LTSS"/>
</dbReference>
<comment type="caution">
    <text evidence="7">The sequence shown here is derived from an EMBL/GenBank/DDBJ whole genome shotgun (WGS) entry which is preliminary data.</text>
</comment>
<feature type="domain" description="Bifunctional inhibitor/plant lipid transfer protein/seed storage helical" evidence="6">
    <location>
        <begin position="17"/>
        <end position="101"/>
    </location>
</feature>
<dbReference type="Proteomes" id="UP001605036">
    <property type="component" value="Unassembled WGS sequence"/>
</dbReference>
<dbReference type="InterPro" id="IPR016140">
    <property type="entry name" value="Bifunc_inhib/LTP/seed_store"/>
</dbReference>
<evidence type="ECO:0000256" key="5">
    <source>
        <dbReference type="SAM" id="MobiDB-lite"/>
    </source>
</evidence>
<evidence type="ECO:0000256" key="2">
    <source>
        <dbReference type="ARBA" id="ARBA00022729"/>
    </source>
</evidence>
<keyword evidence="4" id="KW-0325">Glycoprotein</keyword>
<protein>
    <recommendedName>
        <fullName evidence="6">Bifunctional inhibitor/plant lipid transfer protein/seed storage helical domain-containing protein</fullName>
    </recommendedName>
</protein>
<dbReference type="Gene3D" id="1.10.110.10">
    <property type="entry name" value="Plant lipid-transfer and hydrophobic proteins"/>
    <property type="match status" value="1"/>
</dbReference>
<evidence type="ECO:0000256" key="3">
    <source>
        <dbReference type="ARBA" id="ARBA00023157"/>
    </source>
</evidence>
<dbReference type="CDD" id="cd00010">
    <property type="entry name" value="AAI_LTSS"/>
    <property type="match status" value="1"/>
</dbReference>
<evidence type="ECO:0000259" key="6">
    <source>
        <dbReference type="SMART" id="SM00499"/>
    </source>
</evidence>
<dbReference type="EMBL" id="JBHFFA010000001">
    <property type="protein sequence ID" value="KAL2649549.1"/>
    <property type="molecule type" value="Genomic_DNA"/>
</dbReference>
<organism evidence="7 8">
    <name type="scientific">Riccia fluitans</name>
    <dbReference type="NCBI Taxonomy" id="41844"/>
    <lineage>
        <taxon>Eukaryota</taxon>
        <taxon>Viridiplantae</taxon>
        <taxon>Streptophyta</taxon>
        <taxon>Embryophyta</taxon>
        <taxon>Marchantiophyta</taxon>
        <taxon>Marchantiopsida</taxon>
        <taxon>Marchantiidae</taxon>
        <taxon>Marchantiales</taxon>
        <taxon>Ricciaceae</taxon>
        <taxon>Riccia</taxon>
    </lineage>
</organism>
<evidence type="ECO:0000313" key="8">
    <source>
        <dbReference type="Proteomes" id="UP001605036"/>
    </source>
</evidence>
<keyword evidence="3" id="KW-1015">Disulfide bond</keyword>
<evidence type="ECO:0000256" key="4">
    <source>
        <dbReference type="ARBA" id="ARBA00023180"/>
    </source>
</evidence>
<comment type="similarity">
    <text evidence="1">Belongs to the plant LTP family.</text>
</comment>
<dbReference type="AlphaFoldDB" id="A0ABD1ZHN5"/>